<evidence type="ECO:0000313" key="3">
    <source>
        <dbReference type="Proteomes" id="UP000002817"/>
    </source>
</evidence>
<protein>
    <submittedName>
        <fullName evidence="2">Methyltransferase type 12</fullName>
    </submittedName>
</protein>
<keyword evidence="4" id="KW-1185">Reference proteome</keyword>
<dbReference type="SUPFAM" id="SSF53335">
    <property type="entry name" value="S-adenosyl-L-methionine-dependent methyltransferases"/>
    <property type="match status" value="1"/>
</dbReference>
<dbReference type="eggNOG" id="COG0500">
    <property type="taxonomic scope" value="Bacteria"/>
</dbReference>
<dbReference type="PATRIC" id="fig|675816.5.peg.1079"/>
<evidence type="ECO:0000313" key="1">
    <source>
        <dbReference type="EMBL" id="EEX95053.1"/>
    </source>
</evidence>
<dbReference type="InterPro" id="IPR029063">
    <property type="entry name" value="SAM-dependent_MTases_sf"/>
</dbReference>
<reference evidence="2" key="2">
    <citation type="submission" date="2011-08" db="EMBL/GenBank/DDBJ databases">
        <authorList>
            <person name="Hoffman M."/>
            <person name="Strain E.A."/>
            <person name="Brown E."/>
            <person name="Allard M.W."/>
        </authorList>
    </citation>
    <scope>NUCLEOTIDE SEQUENCE</scope>
    <source>
        <strain evidence="2">CIP 102891</strain>
    </source>
</reference>
<sequence>MSTRFSECPCCHSKSLQLSNNKNYTPPKSSMDFFYGGYSKIENVVSCLQCGFKFINNLADNYESFYQNFGNEDQGYSDGDVKRAEFYQDFKCRIKTQVGISLDSFESVLDIGAGDGEFLFSLNDEIVKYAIEPSPLLRNNLRKNNVSSYKDISEVPKEKKFQLITMNDLLEHVEDPNEFISKVMDYLEPDGIIIISVPDYSRLPARILGNNYYLTTPMHFSYFTWRSMKALLKNNDCVGEALIIKAPMMKAKLSDALKWLKIKPTKSISNILDLVPIGYRSNFIAVVRKVK</sequence>
<dbReference type="GO" id="GO:0032259">
    <property type="term" value="P:methylation"/>
    <property type="evidence" value="ECO:0007669"/>
    <property type="project" value="UniProtKB-KW"/>
</dbReference>
<accession>C9QDF1</accession>
<keyword evidence="2" id="KW-0489">Methyltransferase</keyword>
<evidence type="ECO:0000313" key="4">
    <source>
        <dbReference type="Proteomes" id="UP000003515"/>
    </source>
</evidence>
<evidence type="ECO:0000313" key="2">
    <source>
        <dbReference type="EMBL" id="EGU52114.1"/>
    </source>
</evidence>
<dbReference type="STRING" id="675816.VIA_000516"/>
<dbReference type="OrthoDB" id="9815644at2"/>
<dbReference type="CDD" id="cd02440">
    <property type="entry name" value="AdoMet_MTases"/>
    <property type="match status" value="1"/>
</dbReference>
<comment type="caution">
    <text evidence="2">The sequence shown here is derived from an EMBL/GenBank/DDBJ whole genome shotgun (WGS) entry which is preliminary data.</text>
</comment>
<dbReference type="PANTHER" id="PTHR43861">
    <property type="entry name" value="TRANS-ACONITATE 2-METHYLTRANSFERASE-RELATED"/>
    <property type="match status" value="1"/>
</dbReference>
<dbReference type="EMBL" id="AFWH01000014">
    <property type="protein sequence ID" value="EGU52114.1"/>
    <property type="molecule type" value="Genomic_DNA"/>
</dbReference>
<name>C9QDF1_VIBOR</name>
<dbReference type="Pfam" id="PF13489">
    <property type="entry name" value="Methyltransf_23"/>
    <property type="match status" value="1"/>
</dbReference>
<keyword evidence="2" id="KW-0808">Transferase</keyword>
<dbReference type="Proteomes" id="UP000003515">
    <property type="component" value="Unassembled WGS sequence"/>
</dbReference>
<dbReference type="Proteomes" id="UP000002817">
    <property type="component" value="Unassembled WGS sequence"/>
</dbReference>
<gene>
    <name evidence="1" type="ORF">VIA_000516</name>
    <name evidence="2" type="ORF">VIOR3934_06414</name>
</gene>
<dbReference type="GO" id="GO:0008168">
    <property type="term" value="F:methyltransferase activity"/>
    <property type="evidence" value="ECO:0007669"/>
    <property type="project" value="UniProtKB-KW"/>
</dbReference>
<dbReference type="EMBL" id="ACZV01000003">
    <property type="protein sequence ID" value="EEX95053.1"/>
    <property type="molecule type" value="Genomic_DNA"/>
</dbReference>
<organism evidence="2 3">
    <name type="scientific">Vibrio orientalis CIP 102891 = ATCC 33934</name>
    <dbReference type="NCBI Taxonomy" id="675816"/>
    <lineage>
        <taxon>Bacteria</taxon>
        <taxon>Pseudomonadati</taxon>
        <taxon>Pseudomonadota</taxon>
        <taxon>Gammaproteobacteria</taxon>
        <taxon>Vibrionales</taxon>
        <taxon>Vibrionaceae</taxon>
        <taxon>Vibrio</taxon>
        <taxon>Vibrio oreintalis group</taxon>
    </lineage>
</organism>
<dbReference type="Gene3D" id="3.40.50.150">
    <property type="entry name" value="Vaccinia Virus protein VP39"/>
    <property type="match status" value="1"/>
</dbReference>
<proteinExistence type="predicted"/>
<reference evidence="1 4" key="1">
    <citation type="submission" date="2009-10" db="EMBL/GenBank/DDBJ databases">
        <authorList>
            <consortium name="Los Alamos National Laboratory (LANL)"/>
            <consortium name="National Microbial Pathogen Data Resource (NMPDR)"/>
            <person name="Munk A.C."/>
            <person name="Chertkov O."/>
            <person name="Tapia R."/>
            <person name="Green L."/>
            <person name="Rogers Y."/>
            <person name="Detter J.C."/>
            <person name="Bruce D."/>
            <person name="Brettin T.S."/>
            <person name="Colwell R.R."/>
            <person name="Huq A."/>
            <person name="Grim C.J."/>
            <person name="Hasan N.A."/>
            <person name="Bartels D."/>
            <person name="Vonstein V."/>
        </authorList>
    </citation>
    <scope>NUCLEOTIDE SEQUENCE [LARGE SCALE GENOMIC DNA]</scope>
    <source>
        <strain evidence="1 4">CIP 102891</strain>
    </source>
</reference>
<dbReference type="AlphaFoldDB" id="C9QDF1"/>
<dbReference type="PANTHER" id="PTHR43861:SF6">
    <property type="entry name" value="METHYLTRANSFERASE TYPE 11"/>
    <property type="match status" value="1"/>
</dbReference>
<reference evidence="2 3" key="3">
    <citation type="journal article" date="2012" name="Int. J. Syst. Evol. Microbiol.">
        <title>Vibrio caribbeanicus sp. nov., isolated from the marine sponge Scleritoderma cyanea.</title>
        <authorList>
            <person name="Hoffmann M."/>
            <person name="Monday S.R."/>
            <person name="Allard M.W."/>
            <person name="Strain E.A."/>
            <person name="Whittaker P."/>
            <person name="Naum M."/>
            <person name="McCarthy P.J."/>
            <person name="Lopez J.V."/>
            <person name="Fischer M."/>
            <person name="Brown E.W."/>
        </authorList>
    </citation>
    <scope>NUCLEOTIDE SEQUENCE [LARGE SCALE GENOMIC DNA]</scope>
    <source>
        <strain evidence="2">CIP 102891</strain>
        <strain evidence="3">CIP 102891 / ATCC 33934</strain>
    </source>
</reference>
<dbReference type="RefSeq" id="WP_004410769.1">
    <property type="nucleotide sequence ID" value="NZ_ACZV01000003.1"/>
</dbReference>